<dbReference type="EMBL" id="CP071794">
    <property type="protein sequence ID" value="QTD55760.1"/>
    <property type="molecule type" value="Genomic_DNA"/>
</dbReference>
<dbReference type="CDD" id="cd03445">
    <property type="entry name" value="Thioesterase_II_repeat2"/>
    <property type="match status" value="1"/>
</dbReference>
<dbReference type="InterPro" id="IPR025652">
    <property type="entry name" value="TesB_C"/>
</dbReference>
<keyword evidence="6" id="KW-1185">Reference proteome</keyword>
<dbReference type="InterPro" id="IPR049449">
    <property type="entry name" value="TesB_ACOT8-like_N"/>
</dbReference>
<dbReference type="Gene3D" id="2.40.160.210">
    <property type="entry name" value="Acyl-CoA thioesterase, double hotdog domain"/>
    <property type="match status" value="1"/>
</dbReference>
<protein>
    <submittedName>
        <fullName evidence="5">Acyl-CoA thioesterase II</fullName>
    </submittedName>
</protein>
<gene>
    <name evidence="5" type="ORF">J4G78_16465</name>
</gene>
<reference evidence="5 6" key="1">
    <citation type="submission" date="2021-03" db="EMBL/GenBank/DDBJ databases">
        <title>Complete genome of Parasphingorhabdus_sp.JHSY0214.</title>
        <authorList>
            <person name="Yoo J.H."/>
            <person name="Bae J.W."/>
        </authorList>
    </citation>
    <scope>NUCLEOTIDE SEQUENCE [LARGE SCALE GENOMIC DNA]</scope>
    <source>
        <strain evidence="5 6">JHSY0214</strain>
    </source>
</reference>
<dbReference type="Pfam" id="PF13622">
    <property type="entry name" value="4HBT_3"/>
    <property type="match status" value="1"/>
</dbReference>
<evidence type="ECO:0000259" key="3">
    <source>
        <dbReference type="Pfam" id="PF02551"/>
    </source>
</evidence>
<comment type="similarity">
    <text evidence="1">Belongs to the C/M/P thioester hydrolase family.</text>
</comment>
<evidence type="ECO:0000313" key="6">
    <source>
        <dbReference type="Proteomes" id="UP000663923"/>
    </source>
</evidence>
<proteinExistence type="inferred from homology"/>
<dbReference type="SUPFAM" id="SSF54637">
    <property type="entry name" value="Thioesterase/thiol ester dehydrase-isomerase"/>
    <property type="match status" value="2"/>
</dbReference>
<dbReference type="PANTHER" id="PTHR11066:SF34">
    <property type="entry name" value="ACYL-COENZYME A THIOESTERASE 8"/>
    <property type="match status" value="1"/>
</dbReference>
<keyword evidence="2" id="KW-0378">Hydrolase</keyword>
<evidence type="ECO:0000256" key="2">
    <source>
        <dbReference type="ARBA" id="ARBA00022801"/>
    </source>
</evidence>
<feature type="domain" description="Acyl-CoA thioesterase 2 C-terminal" evidence="3">
    <location>
        <begin position="226"/>
        <end position="338"/>
    </location>
</feature>
<evidence type="ECO:0000259" key="4">
    <source>
        <dbReference type="Pfam" id="PF13622"/>
    </source>
</evidence>
<accession>A0ABX7T4N0</accession>
<sequence>MGRCHHVYWWRAGRSRPVRDLPLNFRDNTHIEGIEAVLDQLTDEQVERRLSEALANRSSVPAEKLIAGLLRTFNLTADGEDEFVFPALNSSARERIFGGQVIAQAIVAADHTVDAEKNIHSLHSYFLRAGDETKPLHFRVHRDFDGRSISNRRVVVRQNEKVIFNLTASFQKPADGLQHQISMPDVMPPDQCMSAMEQIARNPQVSDKHIERMSMPRPFDVRSFRPEGKSADARQYQWFKTIAPLPDDPLIHRATLAFASDMGLLSTSMIPHGLHWTTPGLFSTSLDHAMWFHDDFRMDQWICYVMDSDWTGHTRGLNRGALYTQDGKLVASAVQEGLIRLTPQES</sequence>
<dbReference type="InterPro" id="IPR029069">
    <property type="entry name" value="HotDog_dom_sf"/>
</dbReference>
<dbReference type="InterPro" id="IPR042171">
    <property type="entry name" value="Acyl-CoA_hotdog"/>
</dbReference>
<dbReference type="InterPro" id="IPR003703">
    <property type="entry name" value="Acyl_CoA_thio"/>
</dbReference>
<feature type="domain" description="Acyl-CoA thioesterase-like N-terminal HotDog" evidence="4">
    <location>
        <begin position="93"/>
        <end position="171"/>
    </location>
</feature>
<evidence type="ECO:0000313" key="5">
    <source>
        <dbReference type="EMBL" id="QTD55760.1"/>
    </source>
</evidence>
<organism evidence="5 6">
    <name type="scientific">Parasphingorhabdus cellanae</name>
    <dbReference type="NCBI Taxonomy" id="2806553"/>
    <lineage>
        <taxon>Bacteria</taxon>
        <taxon>Pseudomonadati</taxon>
        <taxon>Pseudomonadota</taxon>
        <taxon>Alphaproteobacteria</taxon>
        <taxon>Sphingomonadales</taxon>
        <taxon>Sphingomonadaceae</taxon>
        <taxon>Parasphingorhabdus</taxon>
    </lineage>
</organism>
<dbReference type="Pfam" id="PF02551">
    <property type="entry name" value="Acyl_CoA_thio"/>
    <property type="match status" value="1"/>
</dbReference>
<dbReference type="PANTHER" id="PTHR11066">
    <property type="entry name" value="ACYL-COA THIOESTERASE"/>
    <property type="match status" value="1"/>
</dbReference>
<dbReference type="Proteomes" id="UP000663923">
    <property type="component" value="Chromosome"/>
</dbReference>
<name>A0ABX7T4N0_9SPHN</name>
<dbReference type="CDD" id="cd03444">
    <property type="entry name" value="Thioesterase_II_repeat1"/>
    <property type="match status" value="1"/>
</dbReference>
<evidence type="ECO:0000256" key="1">
    <source>
        <dbReference type="ARBA" id="ARBA00006538"/>
    </source>
</evidence>